<dbReference type="RefSeq" id="WP_129894029.1">
    <property type="nucleotide sequence ID" value="NZ_CP035758.1"/>
</dbReference>
<dbReference type="InterPro" id="IPR041698">
    <property type="entry name" value="Methyltransf_25"/>
</dbReference>
<dbReference type="PANTHER" id="PTHR43591">
    <property type="entry name" value="METHYLTRANSFERASE"/>
    <property type="match status" value="1"/>
</dbReference>
<dbReference type="Pfam" id="PF13649">
    <property type="entry name" value="Methyltransf_25"/>
    <property type="match status" value="1"/>
</dbReference>
<dbReference type="AlphaFoldDB" id="A0A4V0Z0E7"/>
<keyword evidence="3" id="KW-1185">Reference proteome</keyword>
<proteinExistence type="predicted"/>
<evidence type="ECO:0000313" key="3">
    <source>
        <dbReference type="Proteomes" id="UP000290365"/>
    </source>
</evidence>
<dbReference type="SUPFAM" id="SSF53335">
    <property type="entry name" value="S-adenosyl-L-methionine-dependent methyltransferases"/>
    <property type="match status" value="1"/>
</dbReference>
<dbReference type="EMBL" id="CP035758">
    <property type="protein sequence ID" value="QBD82961.1"/>
    <property type="molecule type" value="Genomic_DNA"/>
</dbReference>
<dbReference type="CDD" id="cd02440">
    <property type="entry name" value="AdoMet_MTases"/>
    <property type="match status" value="1"/>
</dbReference>
<sequence>MHLFSFFQRKPQPLPFWEPTPTTSRMLGNRRFRTDLPYILPKDDVENSRLNYQHYAFKILLKSNHLAPIRVSHGDILDVGCGTAIWMLEMAREFPQARLVGLDTEFALPHGPVASNCRFIQGDIFRGLPFKEESFDYTHQRLMVLAVPRQRWPFVLSELVRVTRRDGWIELVEAGDNFSNSGPLMRNVLTWIRNILRPRGIDASAIGQIGTWLQGAGARNVQCYSVRCPLGKQGGHAGNLLSKDILACIAALRPHFINQLGLYPNVVDKTLAGLLYEWENYQTAEELFLAYGQK</sequence>
<protein>
    <submittedName>
        <fullName evidence="2">Class I SAM-dependent methyltransferase</fullName>
    </submittedName>
</protein>
<evidence type="ECO:0000313" key="2">
    <source>
        <dbReference type="EMBL" id="QBD82961.1"/>
    </source>
</evidence>
<accession>A0A4V0Z0E7</accession>
<name>A0A4V0Z0E7_KTERU</name>
<reference evidence="2 3" key="1">
    <citation type="submission" date="2019-01" db="EMBL/GenBank/DDBJ databases">
        <title>Ktedonosporobacter rubrisoli SCAWS-G2.</title>
        <authorList>
            <person name="Huang Y."/>
            <person name="Yan B."/>
        </authorList>
    </citation>
    <scope>NUCLEOTIDE SEQUENCE [LARGE SCALE GENOMIC DNA]</scope>
    <source>
        <strain evidence="2 3">SCAWS-G2</strain>
    </source>
</reference>
<organism evidence="2 3">
    <name type="scientific">Ktedonosporobacter rubrisoli</name>
    <dbReference type="NCBI Taxonomy" id="2509675"/>
    <lineage>
        <taxon>Bacteria</taxon>
        <taxon>Bacillati</taxon>
        <taxon>Chloroflexota</taxon>
        <taxon>Ktedonobacteria</taxon>
        <taxon>Ktedonobacterales</taxon>
        <taxon>Ktedonosporobacteraceae</taxon>
        <taxon>Ktedonosporobacter</taxon>
    </lineage>
</organism>
<keyword evidence="2" id="KW-0808">Transferase</keyword>
<dbReference type="KEGG" id="kbs:EPA93_46170"/>
<gene>
    <name evidence="2" type="ORF">EPA93_46170</name>
</gene>
<dbReference type="GO" id="GO:0008168">
    <property type="term" value="F:methyltransferase activity"/>
    <property type="evidence" value="ECO:0007669"/>
    <property type="project" value="UniProtKB-KW"/>
</dbReference>
<feature type="domain" description="Methyltransferase" evidence="1">
    <location>
        <begin position="76"/>
        <end position="167"/>
    </location>
</feature>
<dbReference type="OrthoDB" id="159797at2"/>
<dbReference type="Proteomes" id="UP000290365">
    <property type="component" value="Chromosome"/>
</dbReference>
<dbReference type="InterPro" id="IPR029063">
    <property type="entry name" value="SAM-dependent_MTases_sf"/>
</dbReference>
<dbReference type="GO" id="GO:0032259">
    <property type="term" value="P:methylation"/>
    <property type="evidence" value="ECO:0007669"/>
    <property type="project" value="UniProtKB-KW"/>
</dbReference>
<evidence type="ECO:0000259" key="1">
    <source>
        <dbReference type="Pfam" id="PF13649"/>
    </source>
</evidence>
<dbReference type="Gene3D" id="3.40.50.150">
    <property type="entry name" value="Vaccinia Virus protein VP39"/>
    <property type="match status" value="1"/>
</dbReference>
<keyword evidence="2" id="KW-0489">Methyltransferase</keyword>
<dbReference type="PANTHER" id="PTHR43591:SF24">
    <property type="entry name" value="2-METHOXY-6-POLYPRENYL-1,4-BENZOQUINOL METHYLASE, MITOCHONDRIAL"/>
    <property type="match status" value="1"/>
</dbReference>